<gene>
    <name evidence="1" type="ORF">EYZ11_000328</name>
</gene>
<keyword evidence="2" id="KW-1185">Reference proteome</keyword>
<dbReference type="VEuPathDB" id="FungiDB:EYZ11_000328"/>
<evidence type="ECO:0000313" key="1">
    <source>
        <dbReference type="EMBL" id="THD00137.1"/>
    </source>
</evidence>
<accession>A0A4S3JX86</accession>
<protein>
    <submittedName>
        <fullName evidence="1">Uncharacterized protein</fullName>
    </submittedName>
</protein>
<dbReference type="EMBL" id="SOSA01000005">
    <property type="protein sequence ID" value="THD00137.1"/>
    <property type="molecule type" value="Genomic_DNA"/>
</dbReference>
<comment type="caution">
    <text evidence="1">The sequence shown here is derived from an EMBL/GenBank/DDBJ whole genome shotgun (WGS) entry which is preliminary data.</text>
</comment>
<organism evidence="1 2">
    <name type="scientific">Aspergillus tanneri</name>
    <dbReference type="NCBI Taxonomy" id="1220188"/>
    <lineage>
        <taxon>Eukaryota</taxon>
        <taxon>Fungi</taxon>
        <taxon>Dikarya</taxon>
        <taxon>Ascomycota</taxon>
        <taxon>Pezizomycotina</taxon>
        <taxon>Eurotiomycetes</taxon>
        <taxon>Eurotiomycetidae</taxon>
        <taxon>Eurotiales</taxon>
        <taxon>Aspergillaceae</taxon>
        <taxon>Aspergillus</taxon>
        <taxon>Aspergillus subgen. Circumdati</taxon>
    </lineage>
</organism>
<reference evidence="1 2" key="1">
    <citation type="submission" date="2019-03" db="EMBL/GenBank/DDBJ databases">
        <title>The genome sequence of a newly discovered highly antifungal drug resistant Aspergillus species, Aspergillus tanneri NIH 1004.</title>
        <authorList>
            <person name="Mounaud S."/>
            <person name="Singh I."/>
            <person name="Joardar V."/>
            <person name="Pakala S."/>
            <person name="Pakala S."/>
            <person name="Venepally P."/>
            <person name="Hoover J."/>
            <person name="Nierman W."/>
            <person name="Chung J."/>
            <person name="Losada L."/>
        </authorList>
    </citation>
    <scope>NUCLEOTIDE SEQUENCE [LARGE SCALE GENOMIC DNA]</scope>
    <source>
        <strain evidence="1 2">NIH1004</strain>
    </source>
</reference>
<proteinExistence type="predicted"/>
<dbReference type="AlphaFoldDB" id="A0A4S3JX86"/>
<name>A0A4S3JX86_9EURO</name>
<dbReference type="Proteomes" id="UP000308092">
    <property type="component" value="Unassembled WGS sequence"/>
</dbReference>
<sequence>MHNSGIGPGYLLVFPVTFTSLHDSAVVGEIATYNHAGSVDAAGSASFNFLWLAKLIFL</sequence>
<evidence type="ECO:0000313" key="2">
    <source>
        <dbReference type="Proteomes" id="UP000308092"/>
    </source>
</evidence>